<evidence type="ECO:0000256" key="8">
    <source>
        <dbReference type="ARBA" id="ARBA00023034"/>
    </source>
</evidence>
<reference evidence="12" key="3">
    <citation type="journal article" date="2010" name="Genome Res.">
        <title>Population genomic sequencing of Coccidioides fungi reveals recent hybridization and transposon control.</title>
        <authorList>
            <person name="Neafsey D.E."/>
            <person name="Barker B.M."/>
            <person name="Sharpton T.J."/>
            <person name="Stajich J.E."/>
            <person name="Park D.J."/>
            <person name="Whiston E."/>
            <person name="Hung C.-Y."/>
            <person name="McMahan C."/>
            <person name="White J."/>
            <person name="Sykes S."/>
            <person name="Heiman D."/>
            <person name="Young S."/>
            <person name="Zeng Q."/>
            <person name="Abouelleil A."/>
            <person name="Aftuck L."/>
            <person name="Bessette D."/>
            <person name="Brown A."/>
            <person name="FitzGerald M."/>
            <person name="Lui A."/>
            <person name="Macdonald J.P."/>
            <person name="Priest M."/>
            <person name="Orbach M.J."/>
            <person name="Galgiani J.N."/>
            <person name="Kirkland T.N."/>
            <person name="Cole G.T."/>
            <person name="Birren B.W."/>
            <person name="Henn M.R."/>
            <person name="Taylor J.W."/>
            <person name="Rounsley S.D."/>
        </authorList>
    </citation>
    <scope>NUCLEOTIDE SEQUENCE [LARGE SCALE GENOMIC DNA]</scope>
    <source>
        <strain evidence="12">RMSCC 3488</strain>
    </source>
</reference>
<evidence type="ECO:0000256" key="2">
    <source>
        <dbReference type="ARBA" id="ARBA00004922"/>
    </source>
</evidence>
<dbReference type="SUPFAM" id="SSF53448">
    <property type="entry name" value="Nucleotide-diphospho-sugar transferases"/>
    <property type="match status" value="1"/>
</dbReference>
<feature type="signal peptide" evidence="10">
    <location>
        <begin position="1"/>
        <end position="28"/>
    </location>
</feature>
<dbReference type="OrthoDB" id="4484309at2759"/>
<reference evidence="12" key="2">
    <citation type="journal article" date="2009" name="Genome Res.">
        <title>Comparative genomic analyses of the human fungal pathogens Coccidioides and their relatives.</title>
        <authorList>
            <person name="Sharpton T.J."/>
            <person name="Stajich J.E."/>
            <person name="Rounsley S.D."/>
            <person name="Gardner M.J."/>
            <person name="Wortman J.R."/>
            <person name="Jordar V.S."/>
            <person name="Maiti R."/>
            <person name="Kodira C.D."/>
            <person name="Neafsey D.E."/>
            <person name="Zeng Q."/>
            <person name="Hung C.-Y."/>
            <person name="McMahan C."/>
            <person name="Muszewska A."/>
            <person name="Grynberg M."/>
            <person name="Mandel M.A."/>
            <person name="Kellner E.M."/>
            <person name="Barker B.M."/>
            <person name="Galgiani J.N."/>
            <person name="Orbach M.J."/>
            <person name="Kirkland T.N."/>
            <person name="Cole G.T."/>
            <person name="Henn M.R."/>
            <person name="Birren B.W."/>
            <person name="Taylor J.W."/>
        </authorList>
    </citation>
    <scope>NUCLEOTIDE SEQUENCE [LARGE SCALE GENOMIC DNA]</scope>
    <source>
        <strain evidence="12">RMSCC 3488</strain>
    </source>
</reference>
<proteinExistence type="inferred from homology"/>
<evidence type="ECO:0000256" key="4">
    <source>
        <dbReference type="ARBA" id="ARBA00022679"/>
    </source>
</evidence>
<keyword evidence="9" id="KW-0472">Membrane</keyword>
<dbReference type="AlphaFoldDB" id="A0A0J6HYM4"/>
<comment type="pathway">
    <text evidence="2">Protein modification; protein glycosylation.</text>
</comment>
<gene>
    <name evidence="11" type="ORF">CPAG_00429</name>
</gene>
<accession>A0A0J6HYM4</accession>
<comment type="subcellular location">
    <subcellularLocation>
        <location evidence="1">Golgi apparatus membrane</location>
        <topology evidence="1">Single-pass type II membrane protein</topology>
    </subcellularLocation>
</comment>
<dbReference type="GO" id="GO:0000139">
    <property type="term" value="C:Golgi membrane"/>
    <property type="evidence" value="ECO:0007669"/>
    <property type="project" value="UniProtKB-SubCell"/>
</dbReference>
<evidence type="ECO:0000313" key="12">
    <source>
        <dbReference type="Proteomes" id="UP000054567"/>
    </source>
</evidence>
<evidence type="ECO:0000256" key="9">
    <source>
        <dbReference type="ARBA" id="ARBA00023136"/>
    </source>
</evidence>
<dbReference type="GO" id="GO:0000026">
    <property type="term" value="F:alpha-1,2-mannosyltransferase activity"/>
    <property type="evidence" value="ECO:0007669"/>
    <property type="project" value="TreeGrafter"/>
</dbReference>
<feature type="chain" id="PRO_5005274151" description="Alpha-1,2-mannosyltransferase" evidence="10">
    <location>
        <begin position="29"/>
        <end position="478"/>
    </location>
</feature>
<dbReference type="Gene3D" id="3.90.550.10">
    <property type="entry name" value="Spore Coat Polysaccharide Biosynthesis Protein SpsA, Chain A"/>
    <property type="match status" value="1"/>
</dbReference>
<evidence type="ECO:0000256" key="10">
    <source>
        <dbReference type="SAM" id="SignalP"/>
    </source>
</evidence>
<dbReference type="Pfam" id="PF11051">
    <property type="entry name" value="Mannosyl_trans3"/>
    <property type="match status" value="2"/>
</dbReference>
<keyword evidence="7" id="KW-1133">Transmembrane helix</keyword>
<evidence type="ECO:0000256" key="6">
    <source>
        <dbReference type="ARBA" id="ARBA00022968"/>
    </source>
</evidence>
<dbReference type="Proteomes" id="UP000054567">
    <property type="component" value="Unassembled WGS sequence"/>
</dbReference>
<keyword evidence="5" id="KW-0812">Transmembrane</keyword>
<dbReference type="InterPro" id="IPR022751">
    <property type="entry name" value="Alpha_mannosyltransferase"/>
</dbReference>
<sequence length="478" mass="53562">MVQSSRFRRRSLLLLTIAILLFLTLRRSYVPENLGLASRPSTADHGKFWVKFHDVLKATAPACNSPKRLEEHPAAIGFKPDLVDNVTLPEHIVVEQGDRDKLKKAHSRFMELLSAPGAPRLAYKPRTRGIVSTAGGSFLPVVVTSLHMLRQTGANLPVEIFIADPSEHDKYICDTLFPALNARCITLSKILDHSPLVEGLKKYQFKIFALLFSSFEEVLFLDADAFPMHDPSRLFASEPFASHGLVTWPDFWQVTYHPSFFEITSQPLPKGFEHASTESGQVLVSKKSHSKMLLLSAYYNFYGPSHYYPLLSQGHPGEGDKETFIAPARILNLPFYAVSTGPGVFGYRKPDGGWEGGVIMQADPVWDSRLKKGEVYGWGGKPNAPPGTFITCHANLPKLEPVRVFGEGGLAWTQDNKPKRMWGAAEEMIDRIGHDVEKDLWRALKSTACDLEGKYKPWNEQPKLCEKIKKFIVDMDGK</sequence>
<dbReference type="InterPro" id="IPR029044">
    <property type="entry name" value="Nucleotide-diphossugar_trans"/>
</dbReference>
<organism evidence="11 12">
    <name type="scientific">Coccidioides posadasii RMSCC 3488</name>
    <dbReference type="NCBI Taxonomy" id="454284"/>
    <lineage>
        <taxon>Eukaryota</taxon>
        <taxon>Fungi</taxon>
        <taxon>Dikarya</taxon>
        <taxon>Ascomycota</taxon>
        <taxon>Pezizomycotina</taxon>
        <taxon>Eurotiomycetes</taxon>
        <taxon>Eurotiomycetidae</taxon>
        <taxon>Onygenales</taxon>
        <taxon>Onygenaceae</taxon>
        <taxon>Coccidioides</taxon>
    </lineage>
</organism>
<name>A0A0J6HYM4_COCPO</name>
<keyword evidence="10" id="KW-0732">Signal</keyword>
<keyword evidence="4" id="KW-0808">Transferase</keyword>
<evidence type="ECO:0000256" key="3">
    <source>
        <dbReference type="ARBA" id="ARBA00009105"/>
    </source>
</evidence>
<evidence type="ECO:0000256" key="5">
    <source>
        <dbReference type="ARBA" id="ARBA00022692"/>
    </source>
</evidence>
<comment type="similarity">
    <text evidence="3">Belongs to the MNN1/MNT family.</text>
</comment>
<protein>
    <recommendedName>
        <fullName evidence="13">Alpha-1,2-mannosyltransferase</fullName>
    </recommendedName>
</protein>
<evidence type="ECO:0008006" key="13">
    <source>
        <dbReference type="Google" id="ProtNLM"/>
    </source>
</evidence>
<dbReference type="PANTHER" id="PTHR31646">
    <property type="entry name" value="ALPHA-1,2-MANNOSYLTRANSFERASE MNN2"/>
    <property type="match status" value="1"/>
</dbReference>
<evidence type="ECO:0000313" key="11">
    <source>
        <dbReference type="EMBL" id="KMM64077.1"/>
    </source>
</evidence>
<dbReference type="EMBL" id="DS268109">
    <property type="protein sequence ID" value="KMM64077.1"/>
    <property type="molecule type" value="Genomic_DNA"/>
</dbReference>
<dbReference type="PANTHER" id="PTHR31646:SF1">
    <property type="entry name" value="ALPHA-1,2-MANNOSYLTRANSFERASE MNN2"/>
    <property type="match status" value="1"/>
</dbReference>
<evidence type="ECO:0000256" key="1">
    <source>
        <dbReference type="ARBA" id="ARBA00004323"/>
    </source>
</evidence>
<evidence type="ECO:0000256" key="7">
    <source>
        <dbReference type="ARBA" id="ARBA00022989"/>
    </source>
</evidence>
<reference evidence="11 12" key="1">
    <citation type="submission" date="2007-06" db="EMBL/GenBank/DDBJ databases">
        <title>The Genome Sequence of Coccidioides posadasii RMSCC_3488.</title>
        <authorList>
            <consortium name="Coccidioides Genome Resources Consortium"/>
            <consortium name="The Broad Institute Genome Sequencing Platform"/>
            <person name="Henn M.R."/>
            <person name="Sykes S."/>
            <person name="Young S."/>
            <person name="Jaffe D."/>
            <person name="Berlin A."/>
            <person name="Alvarez P."/>
            <person name="Butler J."/>
            <person name="Gnerre S."/>
            <person name="Grabherr M."/>
            <person name="Mauceli E."/>
            <person name="Brockman W."/>
            <person name="Kodira C."/>
            <person name="Alvarado L."/>
            <person name="Zeng Q."/>
            <person name="Crawford M."/>
            <person name="Antoine C."/>
            <person name="Devon K."/>
            <person name="Galgiani J."/>
            <person name="Orsborn K."/>
            <person name="Lewis M.L."/>
            <person name="Nusbaum C."/>
            <person name="Galagan J."/>
            <person name="Birren B."/>
        </authorList>
    </citation>
    <scope>NUCLEOTIDE SEQUENCE [LARGE SCALE GENOMIC DNA]</scope>
    <source>
        <strain evidence="11 12">RMSCC 3488</strain>
    </source>
</reference>
<dbReference type="GO" id="GO:0046354">
    <property type="term" value="P:mannan biosynthetic process"/>
    <property type="evidence" value="ECO:0007669"/>
    <property type="project" value="TreeGrafter"/>
</dbReference>
<keyword evidence="8" id="KW-0333">Golgi apparatus</keyword>
<keyword evidence="6" id="KW-0735">Signal-anchor</keyword>
<dbReference type="VEuPathDB" id="FungiDB:CPAG_00429"/>